<name>A0ABD2C7S9_VESMC</name>
<feature type="compositionally biased region" description="Basic and acidic residues" evidence="1">
    <location>
        <begin position="1"/>
        <end position="15"/>
    </location>
</feature>
<evidence type="ECO:0000313" key="3">
    <source>
        <dbReference type="Proteomes" id="UP001607303"/>
    </source>
</evidence>
<feature type="region of interest" description="Disordered" evidence="1">
    <location>
        <begin position="1"/>
        <end position="32"/>
    </location>
</feature>
<dbReference type="AlphaFoldDB" id="A0ABD2C7S9"/>
<sequence>MRDTKRVLTRRHDGGGEEGNCGGQLRRATEEGRLARPARHSIVYKCCVRVSRRKSDEYDNENEGMRFKKIEEKRRNQTVSAKAYDTLFVNFSVPFQIVRFTKKVGSSDSLDRNLNPAISLFV</sequence>
<accession>A0ABD2C7S9</accession>
<reference evidence="2 3" key="1">
    <citation type="journal article" date="2024" name="Ann. Entomol. Soc. Am.">
        <title>Genomic analyses of the southern and eastern yellowjacket wasps (Hymenoptera: Vespidae) reveal evolutionary signatures of social life.</title>
        <authorList>
            <person name="Catto M.A."/>
            <person name="Caine P.B."/>
            <person name="Orr S.E."/>
            <person name="Hunt B.G."/>
            <person name="Goodisman M.A.D."/>
        </authorList>
    </citation>
    <scope>NUCLEOTIDE SEQUENCE [LARGE SCALE GENOMIC DNA]</scope>
    <source>
        <strain evidence="2">232</strain>
        <tissue evidence="2">Head and thorax</tissue>
    </source>
</reference>
<keyword evidence="3" id="KW-1185">Reference proteome</keyword>
<dbReference type="EMBL" id="JAYRBN010000059">
    <property type="protein sequence ID" value="KAL2741103.1"/>
    <property type="molecule type" value="Genomic_DNA"/>
</dbReference>
<evidence type="ECO:0000313" key="2">
    <source>
        <dbReference type="EMBL" id="KAL2741103.1"/>
    </source>
</evidence>
<proteinExistence type="predicted"/>
<dbReference type="Proteomes" id="UP001607303">
    <property type="component" value="Unassembled WGS sequence"/>
</dbReference>
<gene>
    <name evidence="2" type="ORF">V1477_010164</name>
</gene>
<evidence type="ECO:0000256" key="1">
    <source>
        <dbReference type="SAM" id="MobiDB-lite"/>
    </source>
</evidence>
<protein>
    <submittedName>
        <fullName evidence="2">Uncharacterized protein</fullName>
    </submittedName>
</protein>
<comment type="caution">
    <text evidence="2">The sequence shown here is derived from an EMBL/GenBank/DDBJ whole genome shotgun (WGS) entry which is preliminary data.</text>
</comment>
<organism evidence="2 3">
    <name type="scientific">Vespula maculifrons</name>
    <name type="common">Eastern yellow jacket</name>
    <name type="synonym">Wasp</name>
    <dbReference type="NCBI Taxonomy" id="7453"/>
    <lineage>
        <taxon>Eukaryota</taxon>
        <taxon>Metazoa</taxon>
        <taxon>Ecdysozoa</taxon>
        <taxon>Arthropoda</taxon>
        <taxon>Hexapoda</taxon>
        <taxon>Insecta</taxon>
        <taxon>Pterygota</taxon>
        <taxon>Neoptera</taxon>
        <taxon>Endopterygota</taxon>
        <taxon>Hymenoptera</taxon>
        <taxon>Apocrita</taxon>
        <taxon>Aculeata</taxon>
        <taxon>Vespoidea</taxon>
        <taxon>Vespidae</taxon>
        <taxon>Vespinae</taxon>
        <taxon>Vespula</taxon>
    </lineage>
</organism>